<evidence type="ECO:0000313" key="7">
    <source>
        <dbReference type="EMBL" id="KAL3857234.1"/>
    </source>
</evidence>
<protein>
    <submittedName>
        <fullName evidence="7">Uncharacterized protein</fullName>
    </submittedName>
</protein>
<evidence type="ECO:0000256" key="4">
    <source>
        <dbReference type="ARBA" id="ARBA00023136"/>
    </source>
</evidence>
<evidence type="ECO:0000256" key="6">
    <source>
        <dbReference type="SAM" id="SignalP"/>
    </source>
</evidence>
<comment type="subcellular location">
    <subcellularLocation>
        <location evidence="1">Membrane</location>
        <topology evidence="1">Multi-pass membrane protein</topology>
    </subcellularLocation>
</comment>
<comment type="caution">
    <text evidence="7">The sequence shown here is derived from an EMBL/GenBank/DDBJ whole genome shotgun (WGS) entry which is preliminary data.</text>
</comment>
<evidence type="ECO:0000256" key="1">
    <source>
        <dbReference type="ARBA" id="ARBA00004141"/>
    </source>
</evidence>
<evidence type="ECO:0000256" key="3">
    <source>
        <dbReference type="ARBA" id="ARBA00022989"/>
    </source>
</evidence>
<feature type="signal peptide" evidence="6">
    <location>
        <begin position="1"/>
        <end position="21"/>
    </location>
</feature>
<organism evidence="7 8">
    <name type="scientific">Sinanodonta woodiana</name>
    <name type="common">Chinese pond mussel</name>
    <name type="synonym">Anodonta woodiana</name>
    <dbReference type="NCBI Taxonomy" id="1069815"/>
    <lineage>
        <taxon>Eukaryota</taxon>
        <taxon>Metazoa</taxon>
        <taxon>Spiralia</taxon>
        <taxon>Lophotrochozoa</taxon>
        <taxon>Mollusca</taxon>
        <taxon>Bivalvia</taxon>
        <taxon>Autobranchia</taxon>
        <taxon>Heteroconchia</taxon>
        <taxon>Palaeoheterodonta</taxon>
        <taxon>Unionida</taxon>
        <taxon>Unionoidea</taxon>
        <taxon>Unionidae</taxon>
        <taxon>Unioninae</taxon>
        <taxon>Sinanodonta</taxon>
    </lineage>
</organism>
<sequence>MSVFVHCVWCLLSKLVTMTCTYSFVQPKGFLRAYLRHTFRIFAYCIQDLHYSYPKQISACLIFGGGSMFMCVSCLFSLISLCVPKGCDTAIVLITTYLQTAADLNVKRHFSFSVVFLTCGILSCPFGFNSRFFRSYCGQSASVFYSGTCDMGWAYMLAIVGTSLSAFCPILSHWRKGT</sequence>
<keyword evidence="6" id="KW-0732">Signal</keyword>
<feature type="transmembrane region" description="Helical" evidence="5">
    <location>
        <begin position="114"/>
        <end position="133"/>
    </location>
</feature>
<evidence type="ECO:0000256" key="2">
    <source>
        <dbReference type="ARBA" id="ARBA00022692"/>
    </source>
</evidence>
<keyword evidence="8" id="KW-1185">Reference proteome</keyword>
<dbReference type="Proteomes" id="UP001634394">
    <property type="component" value="Unassembled WGS sequence"/>
</dbReference>
<accession>A0ABD3V6J3</accession>
<feature type="chain" id="PRO_5044793394" evidence="6">
    <location>
        <begin position="22"/>
        <end position="178"/>
    </location>
</feature>
<dbReference type="PANTHER" id="PTHR12489:SF22">
    <property type="entry name" value="SI:DKEY-35M8.1"/>
    <property type="match status" value="1"/>
</dbReference>
<keyword evidence="2 5" id="KW-0812">Transmembrane</keyword>
<evidence type="ECO:0000313" key="8">
    <source>
        <dbReference type="Proteomes" id="UP001634394"/>
    </source>
</evidence>
<proteinExistence type="predicted"/>
<keyword evidence="4 5" id="KW-0472">Membrane</keyword>
<dbReference type="Pfam" id="PF10242">
    <property type="entry name" value="L_HMGIC_fpl"/>
    <property type="match status" value="1"/>
</dbReference>
<name>A0ABD3V6J3_SINWO</name>
<dbReference type="AlphaFoldDB" id="A0ABD3V6J3"/>
<reference evidence="7 8" key="1">
    <citation type="submission" date="2024-11" db="EMBL/GenBank/DDBJ databases">
        <title>Chromosome-level genome assembly of the freshwater bivalve Anodonta woodiana.</title>
        <authorList>
            <person name="Chen X."/>
        </authorList>
    </citation>
    <scope>NUCLEOTIDE SEQUENCE [LARGE SCALE GENOMIC DNA]</scope>
    <source>
        <strain evidence="7">MN2024</strain>
        <tissue evidence="7">Gills</tissue>
    </source>
</reference>
<dbReference type="PANTHER" id="PTHR12489">
    <property type="entry name" value="LIPOMA HMGIC FUSION PARTNER-LIKE PROTEIN"/>
    <property type="match status" value="1"/>
</dbReference>
<dbReference type="EMBL" id="JBJQND010000013">
    <property type="protein sequence ID" value="KAL3857234.1"/>
    <property type="molecule type" value="Genomic_DNA"/>
</dbReference>
<feature type="transmembrane region" description="Helical" evidence="5">
    <location>
        <begin position="61"/>
        <end position="83"/>
    </location>
</feature>
<feature type="transmembrane region" description="Helical" evidence="5">
    <location>
        <begin position="153"/>
        <end position="174"/>
    </location>
</feature>
<dbReference type="InterPro" id="IPR019372">
    <property type="entry name" value="LHFPL"/>
</dbReference>
<gene>
    <name evidence="7" type="ORF">ACJMK2_011926</name>
</gene>
<dbReference type="GO" id="GO:0016020">
    <property type="term" value="C:membrane"/>
    <property type="evidence" value="ECO:0007669"/>
    <property type="project" value="UniProtKB-SubCell"/>
</dbReference>
<keyword evidence="3 5" id="KW-1133">Transmembrane helix</keyword>
<evidence type="ECO:0000256" key="5">
    <source>
        <dbReference type="SAM" id="Phobius"/>
    </source>
</evidence>